<organism evidence="1 2">
    <name type="scientific">Acrocarpospora pleiomorpha</name>
    <dbReference type="NCBI Taxonomy" id="90975"/>
    <lineage>
        <taxon>Bacteria</taxon>
        <taxon>Bacillati</taxon>
        <taxon>Actinomycetota</taxon>
        <taxon>Actinomycetes</taxon>
        <taxon>Streptosporangiales</taxon>
        <taxon>Streptosporangiaceae</taxon>
        <taxon>Acrocarpospora</taxon>
    </lineage>
</organism>
<evidence type="ECO:0000313" key="1">
    <source>
        <dbReference type="EMBL" id="GES23687.1"/>
    </source>
</evidence>
<dbReference type="OrthoDB" id="3538847at2"/>
<protein>
    <submittedName>
        <fullName evidence="1">Uncharacterized protein</fullName>
    </submittedName>
</protein>
<dbReference type="EMBL" id="BLAF01000043">
    <property type="protein sequence ID" value="GES23687.1"/>
    <property type="molecule type" value="Genomic_DNA"/>
</dbReference>
<dbReference type="RefSeq" id="WP_155348564.1">
    <property type="nucleotide sequence ID" value="NZ_BAAAHM010000027.1"/>
</dbReference>
<dbReference type="AlphaFoldDB" id="A0A5M3XQU3"/>
<dbReference type="Proteomes" id="UP000377595">
    <property type="component" value="Unassembled WGS sequence"/>
</dbReference>
<sequence length="92" mass="9768">MSSGRQAPSSTATTVTTAISLKTGPGSLAVNHTYPRRTPVLGLVFAGVHVLLTTSAADHVTRDDLEFARCLAREAASFARTLEHRFAEEISA</sequence>
<evidence type="ECO:0000313" key="2">
    <source>
        <dbReference type="Proteomes" id="UP000377595"/>
    </source>
</evidence>
<reference evidence="1 2" key="1">
    <citation type="submission" date="2019-10" db="EMBL/GenBank/DDBJ databases">
        <title>Whole genome shotgun sequence of Acrocarpospora pleiomorpha NBRC 16267.</title>
        <authorList>
            <person name="Ichikawa N."/>
            <person name="Kimura A."/>
            <person name="Kitahashi Y."/>
            <person name="Komaki H."/>
            <person name="Oguchi A."/>
        </authorList>
    </citation>
    <scope>NUCLEOTIDE SEQUENCE [LARGE SCALE GENOMIC DNA]</scope>
    <source>
        <strain evidence="1 2">NBRC 16267</strain>
    </source>
</reference>
<keyword evidence="2" id="KW-1185">Reference proteome</keyword>
<gene>
    <name evidence="1" type="ORF">Aple_065860</name>
</gene>
<accession>A0A5M3XQU3</accession>
<proteinExistence type="predicted"/>
<name>A0A5M3XQU3_9ACTN</name>
<comment type="caution">
    <text evidence="1">The sequence shown here is derived from an EMBL/GenBank/DDBJ whole genome shotgun (WGS) entry which is preliminary data.</text>
</comment>